<feature type="region of interest" description="Disordered" evidence="8">
    <location>
        <begin position="1"/>
        <end position="33"/>
    </location>
</feature>
<evidence type="ECO:0000256" key="4">
    <source>
        <dbReference type="ARBA" id="ARBA00023176"/>
    </source>
</evidence>
<keyword evidence="10" id="KW-1185">Reference proteome</keyword>
<feature type="compositionally biased region" description="Polar residues" evidence="8">
    <location>
        <begin position="16"/>
        <end position="27"/>
    </location>
</feature>
<evidence type="ECO:0000256" key="8">
    <source>
        <dbReference type="SAM" id="MobiDB-lite"/>
    </source>
</evidence>
<evidence type="ECO:0000256" key="2">
    <source>
        <dbReference type="ARBA" id="ARBA00005263"/>
    </source>
</evidence>
<dbReference type="PANTHER" id="PTHR10639">
    <property type="entry name" value="CLATHRIN LIGHT CHAIN"/>
    <property type="match status" value="1"/>
</dbReference>
<keyword evidence="5 6" id="KW-0968">Cytoplasmic vesicle</keyword>
<sequence>MADRFPSLDEFDAGQTEAQGSSALNNLESEEPSDFLARERAALGEDAEQFTTDADRTAQVADGDDDDLLGGGSAPMNAAATNGDSANDMMGDFESSFPAVDTQNEAVAPGGTITGSSLPYRAPQSSEYQDYEDEPEVLREWRERRDLQIQHRDEVAASKKAETVKAAQEAIDEFYENYNNKKDKNIAQTRQEAEEYLKSREDTTAGGTSWERIAKLVDLTGKGQAGGAAGSGKAKMRELLVSLRKDENAPGATGV</sequence>
<dbReference type="OMA" id="FYENYNT"/>
<name>A0A9Q8P8J8_PASFU</name>
<dbReference type="GO" id="GO:0072583">
    <property type="term" value="P:clathrin-dependent endocytosis"/>
    <property type="evidence" value="ECO:0007669"/>
    <property type="project" value="TreeGrafter"/>
</dbReference>
<keyword evidence="7" id="KW-0175">Coiled coil</keyword>
<feature type="region of interest" description="Disordered" evidence="8">
    <location>
        <begin position="45"/>
        <end position="133"/>
    </location>
</feature>
<proteinExistence type="inferred from homology"/>
<evidence type="ECO:0000313" key="10">
    <source>
        <dbReference type="Proteomes" id="UP000756132"/>
    </source>
</evidence>
<dbReference type="GeneID" id="71985419"/>
<gene>
    <name evidence="9" type="ORF">CLAFUR5_05541</name>
</gene>
<dbReference type="AlphaFoldDB" id="A0A9Q8P8J8"/>
<evidence type="ECO:0000256" key="3">
    <source>
        <dbReference type="ARBA" id="ARBA00023136"/>
    </source>
</evidence>
<evidence type="ECO:0000256" key="7">
    <source>
        <dbReference type="SAM" id="Coils"/>
    </source>
</evidence>
<dbReference type="OrthoDB" id="5512at2759"/>
<dbReference type="RefSeq" id="XP_047761676.1">
    <property type="nucleotide sequence ID" value="XM_047904689.1"/>
</dbReference>
<dbReference type="GO" id="GO:0006886">
    <property type="term" value="P:intracellular protein transport"/>
    <property type="evidence" value="ECO:0007669"/>
    <property type="project" value="InterPro"/>
</dbReference>
<dbReference type="GO" id="GO:0030130">
    <property type="term" value="C:clathrin coat of trans-Golgi network vesicle"/>
    <property type="evidence" value="ECO:0007669"/>
    <property type="project" value="InterPro"/>
</dbReference>
<dbReference type="InterPro" id="IPR000996">
    <property type="entry name" value="Clathrin_L-chain"/>
</dbReference>
<feature type="coiled-coil region" evidence="7">
    <location>
        <begin position="164"/>
        <end position="199"/>
    </location>
</feature>
<dbReference type="EMBL" id="CP090167">
    <property type="protein sequence ID" value="UJO17310.1"/>
    <property type="molecule type" value="Genomic_DNA"/>
</dbReference>
<comment type="subcellular location">
    <subcellularLocation>
        <location evidence="1 6">Cytoplasmic vesicle membrane</location>
        <topology evidence="1 6">Peripheral membrane protein</topology>
        <orientation evidence="1 6">Cytoplasmic side</orientation>
    </subcellularLocation>
    <subcellularLocation>
        <location evidence="6">Membrane</location>
        <location evidence="6">Coated pit</location>
        <topology evidence="6">Peripheral membrane protein</topology>
        <orientation evidence="6">Cytoplasmic side</orientation>
    </subcellularLocation>
    <text evidence="6">Cytoplasmic face of coated pits and vesicles.</text>
</comment>
<keyword evidence="3 6" id="KW-0472">Membrane</keyword>
<comment type="function">
    <text evidence="6">Clathrin is the major protein of the polyhedral coat of coated pits and vesicles.</text>
</comment>
<dbReference type="GO" id="GO:0005198">
    <property type="term" value="F:structural molecule activity"/>
    <property type="evidence" value="ECO:0007669"/>
    <property type="project" value="InterPro"/>
</dbReference>
<evidence type="ECO:0000256" key="1">
    <source>
        <dbReference type="ARBA" id="ARBA00004180"/>
    </source>
</evidence>
<evidence type="ECO:0000313" key="9">
    <source>
        <dbReference type="EMBL" id="UJO17310.1"/>
    </source>
</evidence>
<reference evidence="9" key="1">
    <citation type="submission" date="2021-12" db="EMBL/GenBank/DDBJ databases">
        <authorList>
            <person name="Zaccaron A."/>
            <person name="Stergiopoulos I."/>
        </authorList>
    </citation>
    <scope>NUCLEOTIDE SEQUENCE</scope>
    <source>
        <strain evidence="9">Race5_Kim</strain>
    </source>
</reference>
<dbReference type="KEGG" id="ffu:CLAFUR5_05541"/>
<dbReference type="Proteomes" id="UP000756132">
    <property type="component" value="Chromosome 5"/>
</dbReference>
<evidence type="ECO:0000256" key="5">
    <source>
        <dbReference type="ARBA" id="ARBA00023329"/>
    </source>
</evidence>
<dbReference type="GO" id="GO:0030132">
    <property type="term" value="C:clathrin coat of coated pit"/>
    <property type="evidence" value="ECO:0007669"/>
    <property type="project" value="InterPro"/>
</dbReference>
<comment type="similarity">
    <text evidence="2 6">Belongs to the clathrin light chain family.</text>
</comment>
<keyword evidence="4 6" id="KW-0168">Coated pit</keyword>
<organism evidence="9 10">
    <name type="scientific">Passalora fulva</name>
    <name type="common">Tomato leaf mold</name>
    <name type="synonym">Cladosporium fulvum</name>
    <dbReference type="NCBI Taxonomy" id="5499"/>
    <lineage>
        <taxon>Eukaryota</taxon>
        <taxon>Fungi</taxon>
        <taxon>Dikarya</taxon>
        <taxon>Ascomycota</taxon>
        <taxon>Pezizomycotina</taxon>
        <taxon>Dothideomycetes</taxon>
        <taxon>Dothideomycetidae</taxon>
        <taxon>Mycosphaerellales</taxon>
        <taxon>Mycosphaerellaceae</taxon>
        <taxon>Fulvia</taxon>
    </lineage>
</organism>
<reference evidence="9" key="2">
    <citation type="journal article" date="2022" name="Microb. Genom.">
        <title>A chromosome-scale genome assembly of the tomato pathogen Cladosporium fulvum reveals a compartmentalized genome architecture and the presence of a dispensable chromosome.</title>
        <authorList>
            <person name="Zaccaron A.Z."/>
            <person name="Chen L.H."/>
            <person name="Samaras A."/>
            <person name="Stergiopoulos I."/>
        </authorList>
    </citation>
    <scope>NUCLEOTIDE SEQUENCE</scope>
    <source>
        <strain evidence="9">Race5_Kim</strain>
    </source>
</reference>
<protein>
    <recommendedName>
        <fullName evidence="6">Clathrin light chain</fullName>
    </recommendedName>
</protein>
<dbReference type="PANTHER" id="PTHR10639:SF7">
    <property type="entry name" value="CLATHRIN LIGHT CHAIN"/>
    <property type="match status" value="1"/>
</dbReference>
<evidence type="ECO:0000256" key="6">
    <source>
        <dbReference type="RuleBase" id="RU363137"/>
    </source>
</evidence>
<dbReference type="GO" id="GO:0032050">
    <property type="term" value="F:clathrin heavy chain binding"/>
    <property type="evidence" value="ECO:0007669"/>
    <property type="project" value="TreeGrafter"/>
</dbReference>
<accession>A0A9Q8P8J8</accession>
<dbReference type="Pfam" id="PF01086">
    <property type="entry name" value="Clathrin_lg_ch"/>
    <property type="match status" value="1"/>
</dbReference>